<organism evidence="2 3">
    <name type="scientific">Anguilla anguilla</name>
    <name type="common">European freshwater eel</name>
    <name type="synonym">Muraena anguilla</name>
    <dbReference type="NCBI Taxonomy" id="7936"/>
    <lineage>
        <taxon>Eukaryota</taxon>
        <taxon>Metazoa</taxon>
        <taxon>Chordata</taxon>
        <taxon>Craniata</taxon>
        <taxon>Vertebrata</taxon>
        <taxon>Euteleostomi</taxon>
        <taxon>Actinopterygii</taxon>
        <taxon>Neopterygii</taxon>
        <taxon>Teleostei</taxon>
        <taxon>Anguilliformes</taxon>
        <taxon>Anguillidae</taxon>
        <taxon>Anguilla</taxon>
    </lineage>
</organism>
<dbReference type="Proteomes" id="UP001044222">
    <property type="component" value="Unassembled WGS sequence"/>
</dbReference>
<name>A0A9D3S1M9_ANGAN</name>
<feature type="compositionally biased region" description="Basic and acidic residues" evidence="1">
    <location>
        <begin position="147"/>
        <end position="157"/>
    </location>
</feature>
<accession>A0A9D3S1M9</accession>
<dbReference type="AlphaFoldDB" id="A0A9D3S1M9"/>
<protein>
    <submittedName>
        <fullName evidence="2">Uncharacterized protein</fullName>
    </submittedName>
</protein>
<proteinExistence type="predicted"/>
<keyword evidence="3" id="KW-1185">Reference proteome</keyword>
<sequence length="186" mass="20582">MSNHLKHIPPCDKRRTEVKYLTWVSLVCHMWLWTTHVPLTHLPQQKTPSENGTTGTVLFEPRPGSPHRLAVCAGWRAEGCRGISAVALGTVWVRMCQRSSLVWEVMTPDGRAGLLPALPALLPRSDRRLLRLCPGGQAEGRVVASRAEGRDRRKDSVSVKALPTSRPSPSTFRNCAACFRQASKPS</sequence>
<dbReference type="EMBL" id="JAFIRN010000003">
    <property type="protein sequence ID" value="KAG5851969.1"/>
    <property type="molecule type" value="Genomic_DNA"/>
</dbReference>
<evidence type="ECO:0000313" key="2">
    <source>
        <dbReference type="EMBL" id="KAG5851969.1"/>
    </source>
</evidence>
<evidence type="ECO:0000313" key="3">
    <source>
        <dbReference type="Proteomes" id="UP001044222"/>
    </source>
</evidence>
<evidence type="ECO:0000256" key="1">
    <source>
        <dbReference type="SAM" id="MobiDB-lite"/>
    </source>
</evidence>
<comment type="caution">
    <text evidence="2">The sequence shown here is derived from an EMBL/GenBank/DDBJ whole genome shotgun (WGS) entry which is preliminary data.</text>
</comment>
<feature type="region of interest" description="Disordered" evidence="1">
    <location>
        <begin position="143"/>
        <end position="171"/>
    </location>
</feature>
<reference evidence="2" key="1">
    <citation type="submission" date="2021-01" db="EMBL/GenBank/DDBJ databases">
        <title>A chromosome-scale assembly of European eel, Anguilla anguilla.</title>
        <authorList>
            <person name="Henkel C."/>
            <person name="Jong-Raadsen S.A."/>
            <person name="Dufour S."/>
            <person name="Weltzien F.-A."/>
            <person name="Palstra A.P."/>
            <person name="Pelster B."/>
            <person name="Spaink H.P."/>
            <person name="Van Den Thillart G.E."/>
            <person name="Jansen H."/>
            <person name="Zahm M."/>
            <person name="Klopp C."/>
            <person name="Cedric C."/>
            <person name="Louis A."/>
            <person name="Berthelot C."/>
            <person name="Parey E."/>
            <person name="Roest Crollius H."/>
            <person name="Montfort J."/>
            <person name="Robinson-Rechavi M."/>
            <person name="Bucao C."/>
            <person name="Bouchez O."/>
            <person name="Gislard M."/>
            <person name="Lluch J."/>
            <person name="Milhes M."/>
            <person name="Lampietro C."/>
            <person name="Lopez Roques C."/>
            <person name="Donnadieu C."/>
            <person name="Braasch I."/>
            <person name="Desvignes T."/>
            <person name="Postlethwait J."/>
            <person name="Bobe J."/>
            <person name="Guiguen Y."/>
            <person name="Dirks R."/>
        </authorList>
    </citation>
    <scope>NUCLEOTIDE SEQUENCE</scope>
    <source>
        <strain evidence="2">Tag_6206</strain>
        <tissue evidence="2">Liver</tissue>
    </source>
</reference>
<gene>
    <name evidence="2" type="ORF">ANANG_G00057460</name>
</gene>